<accession>A0A517W4R0</accession>
<dbReference type="SMART" id="SM00710">
    <property type="entry name" value="PbH1"/>
    <property type="match status" value="6"/>
</dbReference>
<reference evidence="2 3" key="1">
    <citation type="submission" date="2019-03" db="EMBL/GenBank/DDBJ databases">
        <title>Deep-cultivation of Planctomycetes and their phenomic and genomic characterization uncovers novel biology.</title>
        <authorList>
            <person name="Wiegand S."/>
            <person name="Jogler M."/>
            <person name="Boedeker C."/>
            <person name="Pinto D."/>
            <person name="Vollmers J."/>
            <person name="Rivas-Marin E."/>
            <person name="Kohn T."/>
            <person name="Peeters S.H."/>
            <person name="Heuer A."/>
            <person name="Rast P."/>
            <person name="Oberbeckmann S."/>
            <person name="Bunk B."/>
            <person name="Jeske O."/>
            <person name="Meyerdierks A."/>
            <person name="Storesund J.E."/>
            <person name="Kallscheuer N."/>
            <person name="Luecker S."/>
            <person name="Lage O.M."/>
            <person name="Pohl T."/>
            <person name="Merkel B.J."/>
            <person name="Hornburger P."/>
            <person name="Mueller R.-W."/>
            <person name="Bruemmer F."/>
            <person name="Labrenz M."/>
            <person name="Spormann A.M."/>
            <person name="Op den Camp H."/>
            <person name="Overmann J."/>
            <person name="Amann R."/>
            <person name="Jetten M.S.M."/>
            <person name="Mascher T."/>
            <person name="Medema M.H."/>
            <person name="Devos D.P."/>
            <person name="Kaster A.-K."/>
            <person name="Ovreas L."/>
            <person name="Rohde M."/>
            <person name="Galperin M.Y."/>
            <person name="Jogler C."/>
        </authorList>
    </citation>
    <scope>NUCLEOTIDE SEQUENCE [LARGE SCALE GENOMIC DNA]</scope>
    <source>
        <strain evidence="2 3">V144</strain>
    </source>
</reference>
<dbReference type="Gene3D" id="2.160.20.10">
    <property type="entry name" value="Single-stranded right-handed beta-helix, Pectin lyase-like"/>
    <property type="match status" value="1"/>
</dbReference>
<dbReference type="InterPro" id="IPR006626">
    <property type="entry name" value="PbH1"/>
</dbReference>
<evidence type="ECO:0000313" key="3">
    <source>
        <dbReference type="Proteomes" id="UP000318704"/>
    </source>
</evidence>
<evidence type="ECO:0000313" key="2">
    <source>
        <dbReference type="EMBL" id="QDU00240.1"/>
    </source>
</evidence>
<gene>
    <name evidence="2" type="ORF">V144x_57530</name>
</gene>
<proteinExistence type="predicted"/>
<organism evidence="2 3">
    <name type="scientific">Gimesia aquarii</name>
    <dbReference type="NCBI Taxonomy" id="2527964"/>
    <lineage>
        <taxon>Bacteria</taxon>
        <taxon>Pseudomonadati</taxon>
        <taxon>Planctomycetota</taxon>
        <taxon>Planctomycetia</taxon>
        <taxon>Planctomycetales</taxon>
        <taxon>Planctomycetaceae</taxon>
        <taxon>Gimesia</taxon>
    </lineage>
</organism>
<sequence length="466" mass="51221">MVIKQSSDRGQGIKNGFLRRTNLLFFLTVLSAPAQGLCEESNSEFPIVSRNQPIQASLDAQPGKMLFLPAGDYEISAKISIRSDGSGLYGPGRIIQTNPDAPFIEIENRSRVQLRDIVLTRPEQKQTTATEAIKASGCQDIVLDNVTVLNHKTRSGVFYLLNCKNTTIRNCTITNYMRISIDDRTQSPDWGYAFHCIDGSGIVVNASTGTRIQGNRIIENDLLPTQETQKKFKLGQFVKKNKTKGILTNPQVWERESVNNWHQGSAIVVTSPAISNQTQILGNTIENAAQGIDLHSDHAIVSQNIVSNCFVGMKAMHGSRHVLILGNQFIKNDLWSIGLMPGAASYASREANKDQPARSDNSDGGSIIANNIISEFGYGNAHWIWGNNGNPILLDSGQKPENTPLADVIIQGNLVQNSGRHSASKESQQPRYVYAVRVDQKATGIHFSDNILDPGREGISNIEIRE</sequence>
<dbReference type="RefSeq" id="WP_144990426.1">
    <property type="nucleotide sequence ID" value="NZ_CP037920.1"/>
</dbReference>
<dbReference type="InterPro" id="IPR012334">
    <property type="entry name" value="Pectin_lyas_fold"/>
</dbReference>
<dbReference type="KEGG" id="gaw:V144x_57530"/>
<dbReference type="AlphaFoldDB" id="A0A517W4R0"/>
<evidence type="ECO:0000259" key="1">
    <source>
        <dbReference type="Pfam" id="PF13229"/>
    </source>
</evidence>
<dbReference type="InterPro" id="IPR011050">
    <property type="entry name" value="Pectin_lyase_fold/virulence"/>
</dbReference>
<protein>
    <recommendedName>
        <fullName evidence="1">Right handed beta helix domain-containing protein</fullName>
    </recommendedName>
</protein>
<dbReference type="Pfam" id="PF13229">
    <property type="entry name" value="Beta_helix"/>
    <property type="match status" value="1"/>
</dbReference>
<dbReference type="Proteomes" id="UP000318704">
    <property type="component" value="Chromosome"/>
</dbReference>
<dbReference type="EMBL" id="CP037920">
    <property type="protein sequence ID" value="QDU00240.1"/>
    <property type="molecule type" value="Genomic_DNA"/>
</dbReference>
<feature type="domain" description="Right handed beta helix" evidence="1">
    <location>
        <begin position="129"/>
        <end position="329"/>
    </location>
</feature>
<name>A0A517W4R0_9PLAN</name>
<dbReference type="InterPro" id="IPR039448">
    <property type="entry name" value="Beta_helix"/>
</dbReference>
<dbReference type="SUPFAM" id="SSF51126">
    <property type="entry name" value="Pectin lyase-like"/>
    <property type="match status" value="1"/>
</dbReference>